<dbReference type="InterPro" id="IPR036414">
    <property type="entry name" value="YaeB_N_sf"/>
</dbReference>
<accession>A0AAJ6YIT0</accession>
<protein>
    <submittedName>
        <fullName evidence="5">Uncharacterized protein LOC105362978</fullName>
    </submittedName>
</protein>
<proteinExistence type="inferred from homology"/>
<reference evidence="5" key="1">
    <citation type="submission" date="2025-08" db="UniProtKB">
        <authorList>
            <consortium name="RefSeq"/>
        </authorList>
    </citation>
    <scope>IDENTIFICATION</scope>
</reference>
<dbReference type="PANTHER" id="PTHR12818:SF0">
    <property type="entry name" value="TRNA (ADENINE(37)-N6)-METHYLTRANSFERASE"/>
    <property type="match status" value="1"/>
</dbReference>
<dbReference type="PANTHER" id="PTHR12818">
    <property type="entry name" value="TRNA (ADENINE(37)-N6)-METHYLTRANSFERASE"/>
    <property type="match status" value="1"/>
</dbReference>
<organism evidence="4 5">
    <name type="scientific">Ceratosolen solmsi marchali</name>
    <dbReference type="NCBI Taxonomy" id="326594"/>
    <lineage>
        <taxon>Eukaryota</taxon>
        <taxon>Metazoa</taxon>
        <taxon>Ecdysozoa</taxon>
        <taxon>Arthropoda</taxon>
        <taxon>Hexapoda</taxon>
        <taxon>Insecta</taxon>
        <taxon>Pterygota</taxon>
        <taxon>Neoptera</taxon>
        <taxon>Endopterygota</taxon>
        <taxon>Hymenoptera</taxon>
        <taxon>Apocrita</taxon>
        <taxon>Proctotrupomorpha</taxon>
        <taxon>Chalcidoidea</taxon>
        <taxon>Agaonidae</taxon>
        <taxon>Agaoninae</taxon>
        <taxon>Ceratosolen</taxon>
    </lineage>
</organism>
<dbReference type="RefSeq" id="XP_011498843.1">
    <property type="nucleotide sequence ID" value="XM_011500541.1"/>
</dbReference>
<evidence type="ECO:0000313" key="5">
    <source>
        <dbReference type="RefSeq" id="XP_011498843.1"/>
    </source>
</evidence>
<comment type="similarity">
    <text evidence="2">Belongs to the tRNA methyltransferase O family.</text>
</comment>
<dbReference type="CDD" id="cd09281">
    <property type="entry name" value="UPF0066"/>
    <property type="match status" value="1"/>
</dbReference>
<dbReference type="Pfam" id="PF01980">
    <property type="entry name" value="TrmO_N"/>
    <property type="match status" value="1"/>
</dbReference>
<keyword evidence="4" id="KW-1185">Reference proteome</keyword>
<dbReference type="InterPro" id="IPR036413">
    <property type="entry name" value="YaeB-like_sf"/>
</dbReference>
<dbReference type="InterPro" id="IPR023370">
    <property type="entry name" value="TrmO-like_N"/>
</dbReference>
<evidence type="ECO:0000313" key="4">
    <source>
        <dbReference type="Proteomes" id="UP000695007"/>
    </source>
</evidence>
<dbReference type="NCBIfam" id="TIGR00104">
    <property type="entry name" value="tRNA_TsaA"/>
    <property type="match status" value="1"/>
</dbReference>
<sequence length="579" mass="65066">MEKSVDSNTNYLLEQLITARKEINNLRQEINSLRYVHERDISNIKRLLRLGTNSLTSFSEESASSSEVLTAPLKNNELLTSKISNDCNSIRRPIGIMSSWSPNKKATPRQSVVSNSTSGKIILFQSIFTNPEHALKGLDEFSHMWILFHFHKNELGHVGTEVAPPGLNSIKTGIFSTRSPHRPCPIGLSLVKIIKIEDYNIYFEGVDVIDQTPVLDIKPYIPYYDNPLHLDKVLHSIRLKEESEKGNTATSSSSSMNNADGWIYNAANDTDKRLSANCNDNTCTLNRKSVIYSKSIADNHSHVHVSSPSSSSISSSIDVSKDEELALKLQAEEFENNLIFEDVSVSNESITSLEDKEVTSVTTSRVNANSISYNTGVGGSDIRNSRPLDQTDRSRIRYASDMDIINRGTTNLTFNDECPYISDKIGKREAPDGEEGFAYNKKSSSSTAVTNKLNSETRPINVRVPGWMLNPKESPFTINFSKMCLQQLQEISKDKTDEKKLLIESILKEDPRTAFIRLYHRNKYYAVLIHDLHVFCRYNDIKKEVTVIKIRLAGHTCNCGEADWQCIGHTELSPGHNLP</sequence>
<keyword evidence="1" id="KW-0949">S-adenosyl-L-methionine</keyword>
<dbReference type="SUPFAM" id="SSF118196">
    <property type="entry name" value="YaeB-like"/>
    <property type="match status" value="2"/>
</dbReference>
<feature type="domain" description="TsaA-like" evidence="3">
    <location>
        <begin position="91"/>
        <end position="229"/>
    </location>
</feature>
<dbReference type="GeneID" id="105362978"/>
<dbReference type="InterPro" id="IPR040372">
    <property type="entry name" value="YaeB-like"/>
</dbReference>
<dbReference type="Gene3D" id="3.30.2310.10">
    <property type="entry name" value="YaeB-like"/>
    <property type="match status" value="1"/>
</dbReference>
<dbReference type="AlphaFoldDB" id="A0AAJ6YIT0"/>
<evidence type="ECO:0000256" key="1">
    <source>
        <dbReference type="ARBA" id="ARBA00022691"/>
    </source>
</evidence>
<evidence type="ECO:0000259" key="3">
    <source>
        <dbReference type="PROSITE" id="PS51668"/>
    </source>
</evidence>
<evidence type="ECO:0000256" key="2">
    <source>
        <dbReference type="ARBA" id="ARBA00033753"/>
    </source>
</evidence>
<dbReference type="PROSITE" id="PS51668">
    <property type="entry name" value="TSAA_2"/>
    <property type="match status" value="1"/>
</dbReference>
<gene>
    <name evidence="5" type="primary">LOC105362978</name>
</gene>
<dbReference type="Gene3D" id="2.40.30.70">
    <property type="entry name" value="YaeB-like"/>
    <property type="match status" value="1"/>
</dbReference>
<name>A0AAJ6YIT0_9HYME</name>
<dbReference type="Proteomes" id="UP000695007">
    <property type="component" value="Unplaced"/>
</dbReference>
<dbReference type="KEGG" id="csol:105362978"/>